<dbReference type="PANTHER" id="PTHR15002">
    <property type="entry name" value="RIBOSOMAL BIOGENESIS PROTEIN LAS1L"/>
    <property type="match status" value="1"/>
</dbReference>
<dbReference type="GO" id="GO:0090730">
    <property type="term" value="C:Las1 complex"/>
    <property type="evidence" value="ECO:0007669"/>
    <property type="project" value="InterPro"/>
</dbReference>
<dbReference type="OrthoDB" id="10263222at2759"/>
<dbReference type="VEuPathDB" id="FungiDB:AMAG_16029"/>
<dbReference type="GO" id="GO:0030687">
    <property type="term" value="C:preribosome, large subunit precursor"/>
    <property type="evidence" value="ECO:0007669"/>
    <property type="project" value="TreeGrafter"/>
</dbReference>
<name>A0A0L0TA79_ALLM3</name>
<evidence type="ECO:0000256" key="1">
    <source>
        <dbReference type="SAM" id="MobiDB-lite"/>
    </source>
</evidence>
<dbReference type="Pfam" id="PF04031">
    <property type="entry name" value="Las1"/>
    <property type="match status" value="1"/>
</dbReference>
<keyword evidence="3" id="KW-1185">Reference proteome</keyword>
<organism evidence="2 3">
    <name type="scientific">Allomyces macrogynus (strain ATCC 38327)</name>
    <name type="common">Allomyces javanicus var. macrogynus</name>
    <dbReference type="NCBI Taxonomy" id="578462"/>
    <lineage>
        <taxon>Eukaryota</taxon>
        <taxon>Fungi</taxon>
        <taxon>Fungi incertae sedis</taxon>
        <taxon>Blastocladiomycota</taxon>
        <taxon>Blastocladiomycetes</taxon>
        <taxon>Blastocladiales</taxon>
        <taxon>Blastocladiaceae</taxon>
        <taxon>Allomyces</taxon>
    </lineage>
</organism>
<feature type="compositionally biased region" description="Acidic residues" evidence="1">
    <location>
        <begin position="549"/>
        <end position="558"/>
    </location>
</feature>
<feature type="region of interest" description="Disordered" evidence="1">
    <location>
        <begin position="425"/>
        <end position="444"/>
    </location>
</feature>
<feature type="compositionally biased region" description="Acidic residues" evidence="1">
    <location>
        <begin position="522"/>
        <end position="536"/>
    </location>
</feature>
<dbReference type="eggNOG" id="KOG2425">
    <property type="taxonomic scope" value="Eukaryota"/>
</dbReference>
<evidence type="ECO:0000313" key="3">
    <source>
        <dbReference type="Proteomes" id="UP000054350"/>
    </source>
</evidence>
<dbReference type="GO" id="GO:0000470">
    <property type="term" value="P:maturation of LSU-rRNA"/>
    <property type="evidence" value="ECO:0007669"/>
    <property type="project" value="TreeGrafter"/>
</dbReference>
<accession>A0A0L0TA79</accession>
<feature type="compositionally biased region" description="Basic and acidic residues" evidence="1">
    <location>
        <begin position="537"/>
        <end position="548"/>
    </location>
</feature>
<proteinExistence type="predicted"/>
<dbReference type="InterPro" id="IPR007174">
    <property type="entry name" value="Las1"/>
</dbReference>
<evidence type="ECO:0000313" key="2">
    <source>
        <dbReference type="EMBL" id="KNE71723.1"/>
    </source>
</evidence>
<dbReference type="GO" id="GO:0000460">
    <property type="term" value="P:maturation of 5.8S rRNA"/>
    <property type="evidence" value="ECO:0007669"/>
    <property type="project" value="TreeGrafter"/>
</dbReference>
<evidence type="ECO:0008006" key="4">
    <source>
        <dbReference type="Google" id="ProtNLM"/>
    </source>
</evidence>
<gene>
    <name evidence="2" type="ORF">AMAG_16029</name>
</gene>
<dbReference type="PANTHER" id="PTHR15002:SF0">
    <property type="entry name" value="RIBOSOMAL BIOGENESIS PROTEIN LAS1L"/>
    <property type="match status" value="1"/>
</dbReference>
<feature type="region of interest" description="Disordered" evidence="1">
    <location>
        <begin position="475"/>
        <end position="572"/>
    </location>
</feature>
<dbReference type="GO" id="GO:0004519">
    <property type="term" value="F:endonuclease activity"/>
    <property type="evidence" value="ECO:0007669"/>
    <property type="project" value="InterPro"/>
</dbReference>
<protein>
    <recommendedName>
        <fullName evidence="4">Las1-domain-containing protein</fullName>
    </recommendedName>
</protein>
<feature type="region of interest" description="Disordered" evidence="1">
    <location>
        <begin position="386"/>
        <end position="406"/>
    </location>
</feature>
<reference evidence="2 3" key="1">
    <citation type="submission" date="2009-11" db="EMBL/GenBank/DDBJ databases">
        <title>Annotation of Allomyces macrogynus ATCC 38327.</title>
        <authorList>
            <consortium name="The Broad Institute Genome Sequencing Platform"/>
            <person name="Russ C."/>
            <person name="Cuomo C."/>
            <person name="Burger G."/>
            <person name="Gray M.W."/>
            <person name="Holland P.W.H."/>
            <person name="King N."/>
            <person name="Lang F.B.F."/>
            <person name="Roger A.J."/>
            <person name="Ruiz-Trillo I."/>
            <person name="Young S.K."/>
            <person name="Zeng Q."/>
            <person name="Gargeya S."/>
            <person name="Fitzgerald M."/>
            <person name="Haas B."/>
            <person name="Abouelleil A."/>
            <person name="Alvarado L."/>
            <person name="Arachchi H.M."/>
            <person name="Berlin A."/>
            <person name="Chapman S.B."/>
            <person name="Gearin G."/>
            <person name="Goldberg J."/>
            <person name="Griggs A."/>
            <person name="Gujja S."/>
            <person name="Hansen M."/>
            <person name="Heiman D."/>
            <person name="Howarth C."/>
            <person name="Larimer J."/>
            <person name="Lui A."/>
            <person name="MacDonald P.J.P."/>
            <person name="McCowen C."/>
            <person name="Montmayeur A."/>
            <person name="Murphy C."/>
            <person name="Neiman D."/>
            <person name="Pearson M."/>
            <person name="Priest M."/>
            <person name="Roberts A."/>
            <person name="Saif S."/>
            <person name="Shea T."/>
            <person name="Sisk P."/>
            <person name="Stolte C."/>
            <person name="Sykes S."/>
            <person name="Wortman J."/>
            <person name="Nusbaum C."/>
            <person name="Birren B."/>
        </authorList>
    </citation>
    <scope>NUCLEOTIDE SEQUENCE [LARGE SCALE GENOMIC DNA]</scope>
    <source>
        <strain evidence="2 3">ATCC 38327</strain>
    </source>
</reference>
<dbReference type="AlphaFoldDB" id="A0A0L0TA79"/>
<reference evidence="3" key="2">
    <citation type="submission" date="2009-11" db="EMBL/GenBank/DDBJ databases">
        <title>The Genome Sequence of Allomyces macrogynus strain ATCC 38327.</title>
        <authorList>
            <consortium name="The Broad Institute Genome Sequencing Platform"/>
            <person name="Russ C."/>
            <person name="Cuomo C."/>
            <person name="Shea T."/>
            <person name="Young S.K."/>
            <person name="Zeng Q."/>
            <person name="Koehrsen M."/>
            <person name="Haas B."/>
            <person name="Borodovsky M."/>
            <person name="Guigo R."/>
            <person name="Alvarado L."/>
            <person name="Berlin A."/>
            <person name="Borenstein D."/>
            <person name="Chen Z."/>
            <person name="Engels R."/>
            <person name="Freedman E."/>
            <person name="Gellesch M."/>
            <person name="Goldberg J."/>
            <person name="Griggs A."/>
            <person name="Gujja S."/>
            <person name="Heiman D."/>
            <person name="Hepburn T."/>
            <person name="Howarth C."/>
            <person name="Jen D."/>
            <person name="Larson L."/>
            <person name="Lewis B."/>
            <person name="Mehta T."/>
            <person name="Park D."/>
            <person name="Pearson M."/>
            <person name="Roberts A."/>
            <person name="Saif S."/>
            <person name="Shenoy N."/>
            <person name="Sisk P."/>
            <person name="Stolte C."/>
            <person name="Sykes S."/>
            <person name="Walk T."/>
            <person name="White J."/>
            <person name="Yandava C."/>
            <person name="Burger G."/>
            <person name="Gray M.W."/>
            <person name="Holland P.W.H."/>
            <person name="King N."/>
            <person name="Lang F.B.F."/>
            <person name="Roger A.J."/>
            <person name="Ruiz-Trillo I."/>
            <person name="Lander E."/>
            <person name="Nusbaum C."/>
        </authorList>
    </citation>
    <scope>NUCLEOTIDE SEQUENCE [LARGE SCALE GENOMIC DNA]</scope>
    <source>
        <strain evidence="3">ATCC 38327</strain>
    </source>
</reference>
<dbReference type="Proteomes" id="UP000054350">
    <property type="component" value="Unassembled WGS sequence"/>
</dbReference>
<dbReference type="EMBL" id="GG745374">
    <property type="protein sequence ID" value="KNE71723.1"/>
    <property type="molecule type" value="Genomic_DNA"/>
</dbReference>
<dbReference type="STRING" id="578462.A0A0L0TA79"/>
<sequence>MAPPASVAARLARIIPWVDDNEWDNVHQWLYANDPNDRQRGVERVHAWMSRGRVPHSVQATANMVEIALRHNAGALTESELRALYSLAVIRFINGSVDSSQRRHYAQSVSTLANELSIPLWLVDLRHQATHDTLPALVVLMQARESILIWLRDHYWLRQRNVLADTRKELLDFLKAFRKARKDELRSSLSAAAMRHCDSEPASSTAVARILNETLAGDATTVVQVLIPALVSPGALVPTLERARASFPGDLSSKQFELWMPLLTAVQTAHSCFYEDLLFALTDRIAQAAHVLDGDQPSGENGDVDAWTPSYFASIHSWIKYLLKIVEVDGWWASQVTTSLPATVWVESLLLTPSIYSMSIVEILVRDLFVPAASIRPLLDAWRAANPRPTKSRKTPTPPPLPSPQTLHHDLQTLELRHAKLTESRKRRQAVALAPPGKSVTSTMPRAGWRRANSEYTVYRPDGVPIGLLPSGQPSSLDWIPPPPVPILDVDHGSNADAASLGGHKSRDEEGGDNQDAPMRGDDDEVEVEIDVEGLEDDARRSDRRLTESDNELVDVDGLDTNGPKNLDWHKEIHVL</sequence>